<evidence type="ECO:0000313" key="4">
    <source>
        <dbReference type="Proteomes" id="UP000283530"/>
    </source>
</evidence>
<dbReference type="CDD" id="cd02947">
    <property type="entry name" value="TRX_family"/>
    <property type="match status" value="2"/>
</dbReference>
<feature type="region of interest" description="Disordered" evidence="1">
    <location>
        <begin position="356"/>
        <end position="394"/>
    </location>
</feature>
<dbReference type="Gene3D" id="3.40.30.10">
    <property type="entry name" value="Glutaredoxin"/>
    <property type="match status" value="2"/>
</dbReference>
<dbReference type="PROSITE" id="PS51352">
    <property type="entry name" value="THIOREDOXIN_2"/>
    <property type="match status" value="1"/>
</dbReference>
<organism evidence="3 4">
    <name type="scientific">Cinnamomum micranthum f. kanehirae</name>
    <dbReference type="NCBI Taxonomy" id="337451"/>
    <lineage>
        <taxon>Eukaryota</taxon>
        <taxon>Viridiplantae</taxon>
        <taxon>Streptophyta</taxon>
        <taxon>Embryophyta</taxon>
        <taxon>Tracheophyta</taxon>
        <taxon>Spermatophyta</taxon>
        <taxon>Magnoliopsida</taxon>
        <taxon>Magnoliidae</taxon>
        <taxon>Laurales</taxon>
        <taxon>Lauraceae</taxon>
        <taxon>Cinnamomum</taxon>
    </lineage>
</organism>
<feature type="compositionally biased region" description="Gly residues" evidence="1">
    <location>
        <begin position="202"/>
        <end position="211"/>
    </location>
</feature>
<dbReference type="OrthoDB" id="2121326at2759"/>
<comment type="caution">
    <text evidence="3">The sequence shown here is derived from an EMBL/GenBank/DDBJ whole genome shotgun (WGS) entry which is preliminary data.</text>
</comment>
<evidence type="ECO:0000259" key="2">
    <source>
        <dbReference type="PROSITE" id="PS51352"/>
    </source>
</evidence>
<sequence length="429" mass="47311">MGAQISTNLSSGCFSREQRYLNIKSKADLGRYIKDANKSTLMVINFTTTWSHPCIDAEPPMRKLAEEFPDVKFARVDIDLLQNDHTNAPLKAVSGDDSQDVVKEFVLKTMPTILLCKKVDDGLDKGKGTAEVGEGNGGGGGHGGGNRISSANNVKEGNSVVPSANEDKRTTSIKRGNSVVPSATEGKSADSVKEGNRAAAGAAGGKSGTGVTGVKEPSPKRRVVNYAGKKVYIDEIDRMEGPLEGHELSKKIEYCKNLPTTASFKLADEFYRYLEKSKPTQLMVINFTTEWCEPCKKADEPFKKLSKVYKDVKFAKVDVNVDVLMNIAKELDVTMTPTQPTFLLVKVKKLEKEHVKKDGVQGDQKDKEEPTEKEYVKKDGVQGEQKGKKEPPVLNERYKMVKLAEVVGWDDNKEGELREMIGKHRYTTT</sequence>
<evidence type="ECO:0000313" key="3">
    <source>
        <dbReference type="EMBL" id="RWR77632.1"/>
    </source>
</evidence>
<feature type="compositionally biased region" description="Basic and acidic residues" evidence="1">
    <location>
        <begin position="187"/>
        <end position="196"/>
    </location>
</feature>
<gene>
    <name evidence="3" type="ORF">CKAN_00612800</name>
</gene>
<evidence type="ECO:0000256" key="1">
    <source>
        <dbReference type="SAM" id="MobiDB-lite"/>
    </source>
</evidence>
<dbReference type="Proteomes" id="UP000283530">
    <property type="component" value="Unassembled WGS sequence"/>
</dbReference>
<name>A0A3S3MZ26_9MAGN</name>
<dbReference type="SUPFAM" id="SSF52833">
    <property type="entry name" value="Thioredoxin-like"/>
    <property type="match status" value="2"/>
</dbReference>
<dbReference type="PANTHER" id="PTHR10438:SF463">
    <property type="entry name" value="THIOREDOXIN"/>
    <property type="match status" value="1"/>
</dbReference>
<dbReference type="PANTHER" id="PTHR10438">
    <property type="entry name" value="THIOREDOXIN"/>
    <property type="match status" value="1"/>
</dbReference>
<dbReference type="AlphaFoldDB" id="A0A3S3MZ26"/>
<feature type="region of interest" description="Disordered" evidence="1">
    <location>
        <begin position="128"/>
        <end position="217"/>
    </location>
</feature>
<dbReference type="Pfam" id="PF00085">
    <property type="entry name" value="Thioredoxin"/>
    <property type="match status" value="2"/>
</dbReference>
<dbReference type="EMBL" id="QPKB01000002">
    <property type="protein sequence ID" value="RWR77632.1"/>
    <property type="molecule type" value="Genomic_DNA"/>
</dbReference>
<keyword evidence="4" id="KW-1185">Reference proteome</keyword>
<dbReference type="InterPro" id="IPR036249">
    <property type="entry name" value="Thioredoxin-like_sf"/>
</dbReference>
<protein>
    <submittedName>
        <fullName evidence="3">Thioredoxin H4-like protein</fullName>
    </submittedName>
</protein>
<proteinExistence type="predicted"/>
<reference evidence="3 4" key="1">
    <citation type="journal article" date="2019" name="Nat. Plants">
        <title>Stout camphor tree genome fills gaps in understanding of flowering plant genome evolution.</title>
        <authorList>
            <person name="Chaw S.M."/>
            <person name="Liu Y.C."/>
            <person name="Wu Y.W."/>
            <person name="Wang H.Y."/>
            <person name="Lin C.I."/>
            <person name="Wu C.S."/>
            <person name="Ke H.M."/>
            <person name="Chang L.Y."/>
            <person name="Hsu C.Y."/>
            <person name="Yang H.T."/>
            <person name="Sudianto E."/>
            <person name="Hsu M.H."/>
            <person name="Wu K.P."/>
            <person name="Wang L.N."/>
            <person name="Leebens-Mack J.H."/>
            <person name="Tsai I.J."/>
        </authorList>
    </citation>
    <scope>NUCLEOTIDE SEQUENCE [LARGE SCALE GENOMIC DNA]</scope>
    <source>
        <strain evidence="4">cv. Chaw 1501</strain>
        <tissue evidence="3">Young leaves</tissue>
    </source>
</reference>
<dbReference type="InterPro" id="IPR013766">
    <property type="entry name" value="Thioredoxin_domain"/>
</dbReference>
<accession>A0A3S3MZ26</accession>
<feature type="domain" description="Thioredoxin" evidence="2">
    <location>
        <begin position="212"/>
        <end position="381"/>
    </location>
</feature>
<dbReference type="STRING" id="337451.A0A3S3MZ26"/>
<feature type="compositionally biased region" description="Polar residues" evidence="1">
    <location>
        <begin position="147"/>
        <end position="162"/>
    </location>
</feature>
<feature type="compositionally biased region" description="Gly residues" evidence="1">
    <location>
        <begin position="134"/>
        <end position="146"/>
    </location>
</feature>
<dbReference type="InterPro" id="IPR050620">
    <property type="entry name" value="Thioredoxin_H-type-like"/>
</dbReference>